<dbReference type="InterPro" id="IPR036388">
    <property type="entry name" value="WH-like_DNA-bd_sf"/>
</dbReference>
<evidence type="ECO:0000313" key="2">
    <source>
        <dbReference type="Proteomes" id="UP000053780"/>
    </source>
</evidence>
<reference evidence="1 2" key="1">
    <citation type="journal article" date="2013" name="BMC Genomics">
        <title>Genome sequencing and comparative genomics of honey bee microsporidia, Nosema apis reveal novel insights into host-parasite interactions.</title>
        <authorList>
            <person name="Chen Yp."/>
            <person name="Pettis J.S."/>
            <person name="Zhao Y."/>
            <person name="Liu X."/>
            <person name="Tallon L.J."/>
            <person name="Sadzewicz L.D."/>
            <person name="Li R."/>
            <person name="Zheng H."/>
            <person name="Huang S."/>
            <person name="Zhang X."/>
            <person name="Hamilton M.C."/>
            <person name="Pernal S.F."/>
            <person name="Melathopoulos A.P."/>
            <person name="Yan X."/>
            <person name="Evans J.D."/>
        </authorList>
    </citation>
    <scope>NUCLEOTIDE SEQUENCE [LARGE SCALE GENOMIC DNA]</scope>
    <source>
        <strain evidence="1 2">BRL 01</strain>
    </source>
</reference>
<accession>T0L625</accession>
<protein>
    <submittedName>
        <fullName evidence="1">Ranscription-associated recombination protein</fullName>
    </submittedName>
</protein>
<dbReference type="Gene3D" id="1.10.10.10">
    <property type="entry name" value="Winged helix-like DNA-binding domain superfamily/Winged helix DNA-binding domain"/>
    <property type="match status" value="1"/>
</dbReference>
<dbReference type="OrthoDB" id="2190904at2759"/>
<evidence type="ECO:0000313" key="1">
    <source>
        <dbReference type="EMBL" id="EQB59944.1"/>
    </source>
</evidence>
<dbReference type="AlphaFoldDB" id="T0L625"/>
<dbReference type="VEuPathDB" id="MicrosporidiaDB:NAPIS_ORF02467"/>
<gene>
    <name evidence="1" type="ORF">NAPIS_ORF02467</name>
</gene>
<keyword evidence="2" id="KW-1185">Reference proteome</keyword>
<sequence>MYKSLLLLYKEDIIGSLESIRIAYPNFKNKGLFLYFFINLINNRFIIDARLNKKLIIIKNTIKKGLFNRVYSDLELIREECIHYNIYGICTTYLPLICFSNLVRRLFDLHSSDYKVNLCYVLEVINLKYEDIISLLCSVIDLNLIKGYLSINKEVIVFSRKDPFPMCLNI</sequence>
<dbReference type="EMBL" id="KE647346">
    <property type="protein sequence ID" value="EQB59944.1"/>
    <property type="molecule type" value="Genomic_DNA"/>
</dbReference>
<name>T0L625_9MICR</name>
<organism evidence="1 2">
    <name type="scientific">Vairimorpha apis BRL 01</name>
    <dbReference type="NCBI Taxonomy" id="1037528"/>
    <lineage>
        <taxon>Eukaryota</taxon>
        <taxon>Fungi</taxon>
        <taxon>Fungi incertae sedis</taxon>
        <taxon>Microsporidia</taxon>
        <taxon>Nosematidae</taxon>
        <taxon>Vairimorpha</taxon>
    </lineage>
</organism>
<dbReference type="HOGENOM" id="CLU_1571103_0_0_1"/>
<proteinExistence type="predicted"/>
<dbReference type="Proteomes" id="UP000053780">
    <property type="component" value="Unassembled WGS sequence"/>
</dbReference>